<dbReference type="AlphaFoldDB" id="A0A059FR07"/>
<gene>
    <name evidence="2" type="ORF">HJO_08132</name>
</gene>
<feature type="domain" description="Carboxymuconolactone decarboxylase-like" evidence="1">
    <location>
        <begin position="54"/>
        <end position="103"/>
    </location>
</feature>
<reference evidence="2 3" key="1">
    <citation type="journal article" date="2014" name="Antonie Van Leeuwenhoek">
        <title>Hyphomonas beringensis sp. nov. and Hyphomonas chukchiensis sp. nov., isolated from surface seawater of the Bering Sea and Chukchi Sea.</title>
        <authorList>
            <person name="Li C."/>
            <person name="Lai Q."/>
            <person name="Li G."/>
            <person name="Dong C."/>
            <person name="Wang J."/>
            <person name="Liao Y."/>
            <person name="Shao Z."/>
        </authorList>
    </citation>
    <scope>NUCLEOTIDE SEQUENCE [LARGE SCALE GENOMIC DNA]</scope>
    <source>
        <strain evidence="2 3">MHS-2</strain>
    </source>
</reference>
<dbReference type="PATRIC" id="fig|1280950.3.peg.1631"/>
<dbReference type="STRING" id="1280950.HJO_08132"/>
<proteinExistence type="predicted"/>
<dbReference type="Proteomes" id="UP000025171">
    <property type="component" value="Unassembled WGS sequence"/>
</dbReference>
<dbReference type="OrthoDB" id="9808310at2"/>
<dbReference type="Gene3D" id="1.20.1290.10">
    <property type="entry name" value="AhpD-like"/>
    <property type="match status" value="1"/>
</dbReference>
<dbReference type="Pfam" id="PF02627">
    <property type="entry name" value="CMD"/>
    <property type="match status" value="1"/>
</dbReference>
<dbReference type="eggNOG" id="COG2128">
    <property type="taxonomic scope" value="Bacteria"/>
</dbReference>
<dbReference type="SUPFAM" id="SSF69118">
    <property type="entry name" value="AhpD-like"/>
    <property type="match status" value="1"/>
</dbReference>
<keyword evidence="3" id="KW-1185">Reference proteome</keyword>
<name>A0A059FR07_9PROT</name>
<dbReference type="EMBL" id="ARYK01000003">
    <property type="protein sequence ID" value="KCZ92908.1"/>
    <property type="molecule type" value="Genomic_DNA"/>
</dbReference>
<dbReference type="InterPro" id="IPR029032">
    <property type="entry name" value="AhpD-like"/>
</dbReference>
<organism evidence="2 3">
    <name type="scientific">Hyphomonas johnsonii MHS-2</name>
    <dbReference type="NCBI Taxonomy" id="1280950"/>
    <lineage>
        <taxon>Bacteria</taxon>
        <taxon>Pseudomonadati</taxon>
        <taxon>Pseudomonadota</taxon>
        <taxon>Alphaproteobacteria</taxon>
        <taxon>Hyphomonadales</taxon>
        <taxon>Hyphomonadaceae</taxon>
        <taxon>Hyphomonas</taxon>
    </lineage>
</organism>
<accession>A0A059FR07</accession>
<dbReference type="PANTHER" id="PTHR35446">
    <property type="entry name" value="SI:CH211-175M2.5"/>
    <property type="match status" value="1"/>
</dbReference>
<dbReference type="InterPro" id="IPR003779">
    <property type="entry name" value="CMD-like"/>
</dbReference>
<protein>
    <submittedName>
        <fullName evidence="2">Carboxymuconolactone decarboxylase</fullName>
    </submittedName>
</protein>
<dbReference type="PANTHER" id="PTHR35446:SF3">
    <property type="entry name" value="CMD DOMAIN-CONTAINING PROTEIN"/>
    <property type="match status" value="1"/>
</dbReference>
<comment type="caution">
    <text evidence="2">The sequence shown here is derived from an EMBL/GenBank/DDBJ whole genome shotgun (WGS) entry which is preliminary data.</text>
</comment>
<evidence type="ECO:0000259" key="1">
    <source>
        <dbReference type="Pfam" id="PF02627"/>
    </source>
</evidence>
<dbReference type="RefSeq" id="WP_035615875.1">
    <property type="nucleotide sequence ID" value="NZ_ARYK01000003.1"/>
</dbReference>
<evidence type="ECO:0000313" key="2">
    <source>
        <dbReference type="EMBL" id="KCZ92908.1"/>
    </source>
</evidence>
<evidence type="ECO:0000313" key="3">
    <source>
        <dbReference type="Proteomes" id="UP000025171"/>
    </source>
</evidence>
<sequence length="192" mass="20963">MSEFPILDEHAAPPAARDALQREREANGDIPNLYGILAANPAALEAYLSLSRIFESAGFTPLERQVVLIAASVENACHFCVAAQTAAASEEGLDMSVIEAVRESRPVADARLEALRQFTRLVVIQRGFVSDTDVERFIRAGWDRPAVLGVILGVSLKVISNYTNHVAETPLNKAYKPFAWTPRARRSGDCQA</sequence>
<dbReference type="GO" id="GO:0051920">
    <property type="term" value="F:peroxiredoxin activity"/>
    <property type="evidence" value="ECO:0007669"/>
    <property type="project" value="InterPro"/>
</dbReference>